<dbReference type="AlphaFoldDB" id="A0A3A9JER2"/>
<accession>A0A3A9JER2</accession>
<dbReference type="InParanoid" id="A0A3A9JER2"/>
<feature type="transmembrane region" description="Helical" evidence="4">
    <location>
        <begin position="163"/>
        <end position="182"/>
    </location>
</feature>
<dbReference type="RefSeq" id="WP_120639391.1">
    <property type="nucleotide sequence ID" value="NZ_RAQU01000108.1"/>
</dbReference>
<gene>
    <name evidence="6" type="ORF">D6Z83_16565</name>
    <name evidence="7" type="ORF">EBE87_00205</name>
</gene>
<feature type="transmembrane region" description="Helical" evidence="4">
    <location>
        <begin position="302"/>
        <end position="324"/>
    </location>
</feature>
<keyword evidence="8" id="KW-1185">Reference proteome</keyword>
<evidence type="ECO:0000259" key="5">
    <source>
        <dbReference type="PROSITE" id="PS50850"/>
    </source>
</evidence>
<feature type="transmembrane region" description="Helical" evidence="4">
    <location>
        <begin position="103"/>
        <end position="124"/>
    </location>
</feature>
<dbReference type="PROSITE" id="PS50850">
    <property type="entry name" value="MFS"/>
    <property type="match status" value="1"/>
</dbReference>
<proteinExistence type="predicted"/>
<feature type="transmembrane region" description="Helical" evidence="4">
    <location>
        <begin position="136"/>
        <end position="157"/>
    </location>
</feature>
<evidence type="ECO:0000313" key="9">
    <source>
        <dbReference type="Proteomes" id="UP000278036"/>
    </source>
</evidence>
<dbReference type="InterPro" id="IPR011701">
    <property type="entry name" value="MFS"/>
</dbReference>
<evidence type="ECO:0000313" key="6">
    <source>
        <dbReference type="EMBL" id="RKK03045.1"/>
    </source>
</evidence>
<dbReference type="PANTHER" id="PTHR23539:SF1">
    <property type="entry name" value="MAJOR FACILITATOR SUPERFAMILY (MFS) PROFILE DOMAIN-CONTAINING PROTEIN"/>
    <property type="match status" value="1"/>
</dbReference>
<feature type="transmembrane region" description="Helical" evidence="4">
    <location>
        <begin position="243"/>
        <end position="266"/>
    </location>
</feature>
<evidence type="ECO:0000256" key="1">
    <source>
        <dbReference type="ARBA" id="ARBA00022692"/>
    </source>
</evidence>
<sequence>MPSVRSQRGLDWLTFFAADVQTGFGPFIAVYLVAQGWNEAQLGLALSLGTLTAMAGQVPAGIAVDASPNKRMAALLALVAIAASAVLLALWPSTWPVMASEVLHGVASAVLVPAMAAISLAMVGRHALSRRLGRNGRYASLGNASAAGLLGLAGAYISPASVFWLTAALVVPAIIALQSIQAKDLEERVRRSRTRGSGEGGLKRLLLKPSVVIFAAVCCLFTAANAAMLPLSGAQVTQQSGSYANLVVAGGLIASQIMVAVISPGISRLADERGRRMVLLGGLAVVPLRGALLALLDGQWVVLAAQALDGINAAVFVILVPLIASDLTRGTNRFNLCMGIFGLAVGIGGTLSTTVAGAVATWVGPSIAFAGLGVTGLLAFLLVLFWMPETKDGAEDD</sequence>
<evidence type="ECO:0000256" key="2">
    <source>
        <dbReference type="ARBA" id="ARBA00022989"/>
    </source>
</evidence>
<dbReference type="EMBL" id="RFLX01000001">
    <property type="protein sequence ID" value="RMI26858.1"/>
    <property type="molecule type" value="Genomic_DNA"/>
</dbReference>
<feature type="transmembrane region" description="Helical" evidence="4">
    <location>
        <begin position="12"/>
        <end position="34"/>
    </location>
</feature>
<dbReference type="Gene3D" id="1.20.1250.20">
    <property type="entry name" value="MFS general substrate transporter like domains"/>
    <property type="match status" value="2"/>
</dbReference>
<evidence type="ECO:0000313" key="7">
    <source>
        <dbReference type="EMBL" id="RMI26858.1"/>
    </source>
</evidence>
<feature type="transmembrane region" description="Helical" evidence="4">
    <location>
        <begin position="278"/>
        <end position="296"/>
    </location>
</feature>
<evidence type="ECO:0000256" key="3">
    <source>
        <dbReference type="ARBA" id="ARBA00023136"/>
    </source>
</evidence>
<feature type="transmembrane region" description="Helical" evidence="4">
    <location>
        <begin position="72"/>
        <end position="91"/>
    </location>
</feature>
<dbReference type="PANTHER" id="PTHR23539">
    <property type="entry name" value="MFS TRANSPORTER"/>
    <property type="match status" value="1"/>
</dbReference>
<keyword evidence="3 4" id="KW-0472">Membrane</keyword>
<keyword evidence="1 4" id="KW-0812">Transmembrane</keyword>
<dbReference type="InterPro" id="IPR020846">
    <property type="entry name" value="MFS_dom"/>
</dbReference>
<feature type="transmembrane region" description="Helical" evidence="4">
    <location>
        <begin position="211"/>
        <end position="231"/>
    </location>
</feature>
<dbReference type="InterPro" id="IPR036259">
    <property type="entry name" value="MFS_trans_sf"/>
</dbReference>
<dbReference type="Proteomes" id="UP000278036">
    <property type="component" value="Unassembled WGS sequence"/>
</dbReference>
<protein>
    <submittedName>
        <fullName evidence="6">MFS transporter</fullName>
    </submittedName>
</protein>
<dbReference type="Proteomes" id="UP000274097">
    <property type="component" value="Unassembled WGS sequence"/>
</dbReference>
<feature type="transmembrane region" description="Helical" evidence="4">
    <location>
        <begin position="40"/>
        <end position="60"/>
    </location>
</feature>
<dbReference type="Pfam" id="PF07690">
    <property type="entry name" value="MFS_1"/>
    <property type="match status" value="1"/>
</dbReference>
<dbReference type="GO" id="GO:0022857">
    <property type="term" value="F:transmembrane transporter activity"/>
    <property type="evidence" value="ECO:0007669"/>
    <property type="project" value="InterPro"/>
</dbReference>
<feature type="transmembrane region" description="Helical" evidence="4">
    <location>
        <begin position="366"/>
        <end position="387"/>
    </location>
</feature>
<evidence type="ECO:0000256" key="4">
    <source>
        <dbReference type="SAM" id="Phobius"/>
    </source>
</evidence>
<dbReference type="SUPFAM" id="SSF103473">
    <property type="entry name" value="MFS general substrate transporter"/>
    <property type="match status" value="1"/>
</dbReference>
<dbReference type="OrthoDB" id="9812574at2"/>
<dbReference type="EMBL" id="RAQU01000108">
    <property type="protein sequence ID" value="RKK03045.1"/>
    <property type="molecule type" value="Genomic_DNA"/>
</dbReference>
<reference evidence="6 9" key="1">
    <citation type="submission" date="2018-09" db="EMBL/GenBank/DDBJ databases">
        <title>Roseomonas sp. nov., isolated from feces of Tibetan antelopes in the Qinghai-Tibet plateau, China.</title>
        <authorList>
            <person name="Tian Z."/>
        </authorList>
    </citation>
    <scope>NUCLEOTIDE SEQUENCE [LARGE SCALE GENOMIC DNA]</scope>
    <source>
        <strain evidence="7 8">Z23</strain>
        <strain evidence="6 9">Z24</strain>
    </source>
</reference>
<feature type="transmembrane region" description="Helical" evidence="4">
    <location>
        <begin position="336"/>
        <end position="360"/>
    </location>
</feature>
<comment type="caution">
    <text evidence="6">The sequence shown here is derived from an EMBL/GenBank/DDBJ whole genome shotgun (WGS) entry which is preliminary data.</text>
</comment>
<name>A0A3A9JER2_9PROT</name>
<organism evidence="6 9">
    <name type="scientific">Teichococcus wenyumeiae</name>
    <dbReference type="NCBI Taxonomy" id="2478470"/>
    <lineage>
        <taxon>Bacteria</taxon>
        <taxon>Pseudomonadati</taxon>
        <taxon>Pseudomonadota</taxon>
        <taxon>Alphaproteobacteria</taxon>
        <taxon>Acetobacterales</taxon>
        <taxon>Roseomonadaceae</taxon>
        <taxon>Roseomonas</taxon>
    </lineage>
</organism>
<feature type="domain" description="Major facilitator superfamily (MFS) profile" evidence="5">
    <location>
        <begin position="211"/>
        <end position="397"/>
    </location>
</feature>
<keyword evidence="2 4" id="KW-1133">Transmembrane helix</keyword>
<evidence type="ECO:0000313" key="8">
    <source>
        <dbReference type="Proteomes" id="UP000274097"/>
    </source>
</evidence>
<dbReference type="FunCoup" id="A0A3A9JER2">
    <property type="interactions" value="74"/>
</dbReference>